<evidence type="ECO:0000313" key="12">
    <source>
        <dbReference type="Proteomes" id="UP001520878"/>
    </source>
</evidence>
<evidence type="ECO:0000256" key="8">
    <source>
        <dbReference type="ARBA" id="ARBA00023049"/>
    </source>
</evidence>
<dbReference type="InterPro" id="IPR000994">
    <property type="entry name" value="Pept_M24"/>
</dbReference>
<dbReference type="InterPro" id="IPR001131">
    <property type="entry name" value="Peptidase_M24B_aminopep-P_CS"/>
</dbReference>
<comment type="similarity">
    <text evidence="3">Belongs to the peptidase M24B family.</text>
</comment>
<dbReference type="Gene3D" id="3.90.230.10">
    <property type="entry name" value="Creatinase/methionine aminopeptidase superfamily"/>
    <property type="match status" value="1"/>
</dbReference>
<keyword evidence="6" id="KW-0479">Metal-binding</keyword>
<dbReference type="Pfam" id="PF05195">
    <property type="entry name" value="AMP_N"/>
    <property type="match status" value="1"/>
</dbReference>
<dbReference type="RefSeq" id="WP_229159883.1">
    <property type="nucleotide sequence ID" value="NZ_JAJEWP010000002.1"/>
</dbReference>
<dbReference type="GO" id="GO:0004177">
    <property type="term" value="F:aminopeptidase activity"/>
    <property type="evidence" value="ECO:0007669"/>
    <property type="project" value="UniProtKB-KW"/>
</dbReference>
<dbReference type="InterPro" id="IPR029149">
    <property type="entry name" value="Creatin/AminoP/Spt16_N"/>
</dbReference>
<evidence type="ECO:0000256" key="5">
    <source>
        <dbReference type="ARBA" id="ARBA00022670"/>
    </source>
</evidence>
<dbReference type="SUPFAM" id="SSF53092">
    <property type="entry name" value="Creatinase/prolidase N-terminal domain"/>
    <property type="match status" value="1"/>
</dbReference>
<keyword evidence="5" id="KW-0645">Protease</keyword>
<evidence type="ECO:0000256" key="9">
    <source>
        <dbReference type="ARBA" id="ARBA00023211"/>
    </source>
</evidence>
<keyword evidence="12" id="KW-1185">Reference proteome</keyword>
<keyword evidence="8" id="KW-0482">Metalloprotease</keyword>
<dbReference type="InterPro" id="IPR036005">
    <property type="entry name" value="Creatinase/aminopeptidase-like"/>
</dbReference>
<dbReference type="PANTHER" id="PTHR43226">
    <property type="entry name" value="XAA-PRO AMINOPEPTIDASE 3"/>
    <property type="match status" value="1"/>
</dbReference>
<dbReference type="Pfam" id="PF00557">
    <property type="entry name" value="Peptidase_M24"/>
    <property type="match status" value="1"/>
</dbReference>
<dbReference type="Proteomes" id="UP001520878">
    <property type="component" value="Unassembled WGS sequence"/>
</dbReference>
<evidence type="ECO:0000256" key="6">
    <source>
        <dbReference type="ARBA" id="ARBA00022723"/>
    </source>
</evidence>
<dbReference type="Gene3D" id="3.40.350.10">
    <property type="entry name" value="Creatinase/prolidase N-terminal domain"/>
    <property type="match status" value="1"/>
</dbReference>
<dbReference type="InterPro" id="IPR001714">
    <property type="entry name" value="Pept_M24_MAP"/>
</dbReference>
<keyword evidence="9" id="KW-0464">Manganese</keyword>
<dbReference type="SMART" id="SM01011">
    <property type="entry name" value="AMP_N"/>
    <property type="match status" value="1"/>
</dbReference>
<comment type="caution">
    <text evidence="11">The sequence shown here is derived from an EMBL/GenBank/DDBJ whole genome shotgun (WGS) entry which is preliminary data.</text>
</comment>
<name>A0ABS8G7J7_9ALTE</name>
<evidence type="ECO:0000256" key="7">
    <source>
        <dbReference type="ARBA" id="ARBA00022801"/>
    </source>
</evidence>
<comment type="catalytic activity">
    <reaction evidence="1">
        <text>Release of any N-terminal amino acid, including proline, that is linked to proline, even from a dipeptide or tripeptide.</text>
        <dbReference type="EC" id="3.4.11.9"/>
    </reaction>
</comment>
<accession>A0ABS8G7J7</accession>
<keyword evidence="7 11" id="KW-0378">Hydrolase</keyword>
<evidence type="ECO:0000313" key="11">
    <source>
        <dbReference type="EMBL" id="MCC2616498.1"/>
    </source>
</evidence>
<dbReference type="CDD" id="cd01087">
    <property type="entry name" value="Prolidase"/>
    <property type="match status" value="1"/>
</dbReference>
<dbReference type="InterPro" id="IPR052433">
    <property type="entry name" value="X-Pro_dipept-like"/>
</dbReference>
<reference evidence="11 12" key="1">
    <citation type="submission" date="2021-10" db="EMBL/GenBank/DDBJ databases">
        <title>Draft genome of Aestuariibacter halophilus JC2043.</title>
        <authorList>
            <person name="Emsley S.A."/>
            <person name="Pfannmuller K.M."/>
            <person name="Ushijima B."/>
            <person name="Saw J.H."/>
            <person name="Videau P."/>
        </authorList>
    </citation>
    <scope>NUCLEOTIDE SEQUENCE [LARGE SCALE GENOMIC DNA]</scope>
    <source>
        <strain evidence="11 12">JC2043</strain>
    </source>
</reference>
<dbReference type="PROSITE" id="PS00491">
    <property type="entry name" value="PROLINE_PEPTIDASE"/>
    <property type="match status" value="1"/>
</dbReference>
<keyword evidence="11" id="KW-0031">Aminopeptidase</keyword>
<dbReference type="InterPro" id="IPR007865">
    <property type="entry name" value="Aminopep_P_N"/>
</dbReference>
<organism evidence="11 12">
    <name type="scientific">Fluctibacter halophilus</name>
    <dbReference type="NCBI Taxonomy" id="226011"/>
    <lineage>
        <taxon>Bacteria</taxon>
        <taxon>Pseudomonadati</taxon>
        <taxon>Pseudomonadota</taxon>
        <taxon>Gammaproteobacteria</taxon>
        <taxon>Alteromonadales</taxon>
        <taxon>Alteromonadaceae</taxon>
        <taxon>Fluctibacter</taxon>
    </lineage>
</organism>
<comment type="cofactor">
    <cofactor evidence="2">
        <name>Mn(2+)</name>
        <dbReference type="ChEBI" id="CHEBI:29035"/>
    </cofactor>
</comment>
<dbReference type="NCBIfam" id="NF008131">
    <property type="entry name" value="PRK10879.1"/>
    <property type="match status" value="1"/>
</dbReference>
<gene>
    <name evidence="11" type="primary">pepP</name>
    <name evidence="11" type="ORF">LJ739_09625</name>
</gene>
<evidence type="ECO:0000259" key="10">
    <source>
        <dbReference type="SMART" id="SM01011"/>
    </source>
</evidence>
<dbReference type="SUPFAM" id="SSF55920">
    <property type="entry name" value="Creatinase/aminopeptidase"/>
    <property type="match status" value="1"/>
</dbReference>
<protein>
    <recommendedName>
        <fullName evidence="4">Xaa-Pro aminopeptidase</fullName>
        <ecNumber evidence="4">3.4.11.9</ecNumber>
    </recommendedName>
</protein>
<evidence type="ECO:0000256" key="1">
    <source>
        <dbReference type="ARBA" id="ARBA00001424"/>
    </source>
</evidence>
<proteinExistence type="inferred from homology"/>
<dbReference type="EC" id="3.4.11.9" evidence="4"/>
<evidence type="ECO:0000256" key="3">
    <source>
        <dbReference type="ARBA" id="ARBA00008766"/>
    </source>
</evidence>
<evidence type="ECO:0000256" key="2">
    <source>
        <dbReference type="ARBA" id="ARBA00001936"/>
    </source>
</evidence>
<feature type="domain" description="Aminopeptidase P N-terminal" evidence="10">
    <location>
        <begin position="2"/>
        <end position="138"/>
    </location>
</feature>
<evidence type="ECO:0000256" key="4">
    <source>
        <dbReference type="ARBA" id="ARBA00012574"/>
    </source>
</evidence>
<sequence>MIATAEFAARRRALLDKLAPDSLLVMPAGRLVTRSNDTEYPFRQHSDFHYLTGFPEPDAWLLLSNHPRHQDAATVLLCLDKDPMAEIWHGRRIGPEQAAEQFGVDLALSISDLDEILFTFMDGHRHLYVALGDNEHADAVVMDALNALRQAPKQSRLAPQSLIDWRPLVHEMRLFKSDGEIAVMERAAQLSAEAHVRAMRFCAPGKHEYQLAGELHHTFAMGGAAGPAYGTIVGSGDNACILHYTENSDALTDGDLVLIDAGAELAGYAADITRTFPVNGRFSPEQKALYQWVLDAQLASMALLKPGNTLKQATDKAIEVLTTGLIELGLLHGDVQDNIGRQTYRQFFMHGLGHWLGLDVHDVGAYKVDGQDRPLQAGMVLTVEPGLYIAPDAEVDPRWRGIGIRIEDNVVITADGHRVITDGVPKAVDEIERLMAEAKD</sequence>
<dbReference type="PRINTS" id="PR00599">
    <property type="entry name" value="MAPEPTIDASE"/>
</dbReference>
<dbReference type="EMBL" id="JAJEWP010000002">
    <property type="protein sequence ID" value="MCC2616498.1"/>
    <property type="molecule type" value="Genomic_DNA"/>
</dbReference>
<dbReference type="PANTHER" id="PTHR43226:SF4">
    <property type="entry name" value="XAA-PRO AMINOPEPTIDASE 3"/>
    <property type="match status" value="1"/>
</dbReference>